<keyword evidence="9" id="KW-0297">G-protein coupled receptor</keyword>
<keyword evidence="2 10" id="KW-1003">Cell membrane</keyword>
<dbReference type="PANTHER" id="PTHR26453">
    <property type="entry name" value="OLFACTORY RECEPTOR"/>
    <property type="match status" value="1"/>
</dbReference>
<evidence type="ECO:0000256" key="9">
    <source>
        <dbReference type="RuleBase" id="RU000688"/>
    </source>
</evidence>
<feature type="transmembrane region" description="Helical" evidence="10">
    <location>
        <begin position="147"/>
        <end position="165"/>
    </location>
</feature>
<evidence type="ECO:0000256" key="4">
    <source>
        <dbReference type="ARBA" id="ARBA00022692"/>
    </source>
</evidence>
<reference evidence="12" key="1">
    <citation type="journal article" date="2010" name="Science">
        <title>The genome of the Western clawed frog Xenopus tropicalis.</title>
        <authorList>
            <person name="Hellsten U."/>
            <person name="Harland R.M."/>
            <person name="Gilchrist M.J."/>
            <person name="Hendrix D."/>
            <person name="Jurka J."/>
            <person name="Kapitonov V."/>
            <person name="Ovcharenko I."/>
            <person name="Putnam N.H."/>
            <person name="Shu S."/>
            <person name="Taher L."/>
            <person name="Blitz I.L."/>
            <person name="Blumberg B."/>
            <person name="Dichmann D.S."/>
            <person name="Dubchak I."/>
            <person name="Amaya E."/>
            <person name="Detter J.C."/>
            <person name="Fletcher R."/>
            <person name="Gerhard D.S."/>
            <person name="Goodstein D."/>
            <person name="Graves T."/>
            <person name="Grigoriev I.V."/>
            <person name="Grimwood J."/>
            <person name="Kawashima T."/>
            <person name="Lindquist E."/>
            <person name="Lucas S.M."/>
            <person name="Mead P.E."/>
            <person name="Mitros T."/>
            <person name="Ogino H."/>
            <person name="Ohta Y."/>
            <person name="Poliakov A.V."/>
            <person name="Pollet N."/>
            <person name="Robert J."/>
            <person name="Salamov A."/>
            <person name="Sater A.K."/>
            <person name="Schmutz J."/>
            <person name="Terry A."/>
            <person name="Vize P.D."/>
            <person name="Warren W.C."/>
            <person name="Wells D."/>
            <person name="Wills A."/>
            <person name="Wilson R.K."/>
            <person name="Zimmerman L.B."/>
            <person name="Zorn A.M."/>
            <person name="Grainger R."/>
            <person name="Grammer T."/>
            <person name="Khokha M.K."/>
            <person name="Richardson P.M."/>
            <person name="Rokhsar D.S."/>
        </authorList>
    </citation>
    <scope>NUCLEOTIDE SEQUENCE [LARGE SCALE GENOMIC DNA]</scope>
    <source>
        <strain evidence="12">Nigerian</strain>
    </source>
</reference>
<dbReference type="PRINTS" id="PR00245">
    <property type="entry name" value="OLFACTORYR"/>
</dbReference>
<dbReference type="PROSITE" id="PS50262">
    <property type="entry name" value="G_PROTEIN_RECEP_F1_2"/>
    <property type="match status" value="1"/>
</dbReference>
<keyword evidence="7 10" id="KW-0472">Membrane</keyword>
<keyword evidence="6 10" id="KW-1133">Transmembrane helix</keyword>
<dbReference type="InterPro" id="IPR000725">
    <property type="entry name" value="Olfact_rcpt"/>
</dbReference>
<dbReference type="GO" id="GO:0004984">
    <property type="term" value="F:olfactory receptor activity"/>
    <property type="evidence" value="ECO:0007669"/>
    <property type="project" value="InterPro"/>
</dbReference>
<comment type="subcellular location">
    <subcellularLocation>
        <location evidence="1 10">Cell membrane</location>
        <topology evidence="1 10">Multi-pass membrane protein</topology>
    </subcellularLocation>
</comment>
<dbReference type="CDD" id="cd15225">
    <property type="entry name" value="7tmA_OR10A-like"/>
    <property type="match status" value="1"/>
</dbReference>
<accession>A0A803JPR8</accession>
<dbReference type="InParanoid" id="A0A803JPR8"/>
<protein>
    <recommendedName>
        <fullName evidence="10">Olfactory receptor</fullName>
    </recommendedName>
</protein>
<comment type="similarity">
    <text evidence="9">Belongs to the G-protein coupled receptor 1 family.</text>
</comment>
<evidence type="ECO:0000256" key="5">
    <source>
        <dbReference type="ARBA" id="ARBA00022725"/>
    </source>
</evidence>
<feature type="domain" description="G-protein coupled receptors family 1 profile" evidence="11">
    <location>
        <begin position="47"/>
        <end position="296"/>
    </location>
</feature>
<dbReference type="PRINTS" id="PR00237">
    <property type="entry name" value="GPCRRHODOPSN"/>
</dbReference>
<dbReference type="Ensembl" id="ENSXETT00000122202">
    <property type="protein sequence ID" value="ENSXETP00000110003"/>
    <property type="gene ID" value="ENSXETG00000047726"/>
</dbReference>
<dbReference type="FunFam" id="1.20.1070.10:FF:000001">
    <property type="entry name" value="Olfactory receptor"/>
    <property type="match status" value="1"/>
</dbReference>
<feature type="transmembrane region" description="Helical" evidence="10">
    <location>
        <begin position="98"/>
        <end position="126"/>
    </location>
</feature>
<keyword evidence="3 10" id="KW-0716">Sensory transduction</keyword>
<dbReference type="GO" id="GO:0004930">
    <property type="term" value="F:G protein-coupled receptor activity"/>
    <property type="evidence" value="ECO:0007669"/>
    <property type="project" value="UniProtKB-KW"/>
</dbReference>
<evidence type="ECO:0000256" key="1">
    <source>
        <dbReference type="ARBA" id="ARBA00004651"/>
    </source>
</evidence>
<keyword evidence="9" id="KW-0675">Receptor</keyword>
<keyword evidence="8 9" id="KW-0807">Transducer</keyword>
<organism evidence="12">
    <name type="scientific">Xenopus tropicalis</name>
    <name type="common">Western clawed frog</name>
    <name type="synonym">Silurana tropicalis</name>
    <dbReference type="NCBI Taxonomy" id="8364"/>
    <lineage>
        <taxon>Eukaryota</taxon>
        <taxon>Metazoa</taxon>
        <taxon>Chordata</taxon>
        <taxon>Craniata</taxon>
        <taxon>Vertebrata</taxon>
        <taxon>Euteleostomi</taxon>
        <taxon>Amphibia</taxon>
        <taxon>Batrachia</taxon>
        <taxon>Anura</taxon>
        <taxon>Pipoidea</taxon>
        <taxon>Pipidae</taxon>
        <taxon>Xenopodinae</taxon>
        <taxon>Xenopus</taxon>
        <taxon>Silurana</taxon>
    </lineage>
</organism>
<keyword evidence="4 9" id="KW-0812">Transmembrane</keyword>
<reference evidence="12" key="2">
    <citation type="submission" date="2021-03" db="UniProtKB">
        <authorList>
            <consortium name="Ensembl"/>
        </authorList>
    </citation>
    <scope>IDENTIFICATION</scope>
</reference>
<evidence type="ECO:0000313" key="12">
    <source>
        <dbReference type="Ensembl" id="ENSXETP00000110003"/>
    </source>
</evidence>
<evidence type="ECO:0000259" key="11">
    <source>
        <dbReference type="PROSITE" id="PS50262"/>
    </source>
</evidence>
<proteinExistence type="inferred from homology"/>
<evidence type="ECO:0000256" key="7">
    <source>
        <dbReference type="ARBA" id="ARBA00023136"/>
    </source>
</evidence>
<feature type="transmembrane region" description="Helical" evidence="10">
    <location>
        <begin position="67"/>
        <end position="92"/>
    </location>
</feature>
<dbReference type="GeneTree" id="ENSGT01150000286972"/>
<feature type="transmembrane region" description="Helical" evidence="10">
    <location>
        <begin position="279"/>
        <end position="298"/>
    </location>
</feature>
<evidence type="ECO:0000256" key="8">
    <source>
        <dbReference type="ARBA" id="ARBA00023224"/>
    </source>
</evidence>
<dbReference type="GO" id="GO:0005886">
    <property type="term" value="C:plasma membrane"/>
    <property type="evidence" value="ECO:0007669"/>
    <property type="project" value="UniProtKB-SubCell"/>
</dbReference>
<dbReference type="AlphaFoldDB" id="A0A803JPR8"/>
<dbReference type="SUPFAM" id="SSF81321">
    <property type="entry name" value="Family A G protein-coupled receptor-like"/>
    <property type="match status" value="1"/>
</dbReference>
<dbReference type="Gene3D" id="1.20.1070.10">
    <property type="entry name" value="Rhodopsin 7-helix transmembrane proteins"/>
    <property type="match status" value="1"/>
</dbReference>
<keyword evidence="5 10" id="KW-0552">Olfaction</keyword>
<evidence type="ECO:0000256" key="10">
    <source>
        <dbReference type="RuleBase" id="RU363047"/>
    </source>
</evidence>
<evidence type="ECO:0000256" key="3">
    <source>
        <dbReference type="ARBA" id="ARBA00022606"/>
    </source>
</evidence>
<feature type="transmembrane region" description="Helical" evidence="10">
    <location>
        <begin position="33"/>
        <end position="55"/>
    </location>
</feature>
<evidence type="ECO:0000256" key="2">
    <source>
        <dbReference type="ARBA" id="ARBA00022475"/>
    </source>
</evidence>
<sequence>MVPLFMNNKCLSNFTEFLLLGFSDFHFKHQVSIFMFFCSAYVFTLLGNVLVIVTVTSDSRLHTPMYFFLRNLSFIELCFITVTVPKAMHIFMSEMKSISLIGCAFQMLAFVSLGGTECLFLAVMAFDRYVAICNPLRYTSVMSHKTCFYLTSGSWVVGCFVSFGLTSSTFSVACCNSNHILHFFCDITPVLNLACVNTFNNELFVFIVCTLVVVIPFLAILCSYMNILYSIGLIHSAQGRHKAFSTCGSHLVSVILFYGTAMIIHFRMRSQGSAGNDRMIAPVFCILIPAINPLIYSLRNKDVKQSVRKLLHDINADSNTR</sequence>
<dbReference type="PROSITE" id="PS00237">
    <property type="entry name" value="G_PROTEIN_RECEP_F1_1"/>
    <property type="match status" value="1"/>
</dbReference>
<feature type="transmembrane region" description="Helical" evidence="10">
    <location>
        <begin position="203"/>
        <end position="231"/>
    </location>
</feature>
<dbReference type="InterPro" id="IPR000276">
    <property type="entry name" value="GPCR_Rhodpsn"/>
</dbReference>
<evidence type="ECO:0000256" key="6">
    <source>
        <dbReference type="ARBA" id="ARBA00022989"/>
    </source>
</evidence>
<name>A0A803JPR8_XENTR</name>
<feature type="transmembrane region" description="Helical" evidence="10">
    <location>
        <begin position="243"/>
        <end position="267"/>
    </location>
</feature>
<dbReference type="InterPro" id="IPR017452">
    <property type="entry name" value="GPCR_Rhodpsn_7TM"/>
</dbReference>
<dbReference type="Pfam" id="PF13853">
    <property type="entry name" value="7tm_4"/>
    <property type="match status" value="1"/>
</dbReference>